<organism evidence="1 2">
    <name type="scientific">Lasiodiplodia mahajangana</name>
    <dbReference type="NCBI Taxonomy" id="1108764"/>
    <lineage>
        <taxon>Eukaryota</taxon>
        <taxon>Fungi</taxon>
        <taxon>Dikarya</taxon>
        <taxon>Ascomycota</taxon>
        <taxon>Pezizomycotina</taxon>
        <taxon>Dothideomycetes</taxon>
        <taxon>Dothideomycetes incertae sedis</taxon>
        <taxon>Botryosphaeriales</taxon>
        <taxon>Botryosphaeriaceae</taxon>
        <taxon>Lasiodiplodia</taxon>
    </lineage>
</organism>
<protein>
    <submittedName>
        <fullName evidence="1">Uncharacterized protein</fullName>
    </submittedName>
</protein>
<evidence type="ECO:0000313" key="1">
    <source>
        <dbReference type="EMBL" id="KAJ8126212.1"/>
    </source>
</evidence>
<dbReference type="EMBL" id="JAPUUL010001966">
    <property type="protein sequence ID" value="KAJ8126212.1"/>
    <property type="molecule type" value="Genomic_DNA"/>
</dbReference>
<proteinExistence type="predicted"/>
<keyword evidence="2" id="KW-1185">Reference proteome</keyword>
<comment type="caution">
    <text evidence="1">The sequence shown here is derived from an EMBL/GenBank/DDBJ whole genome shotgun (WGS) entry which is preliminary data.</text>
</comment>
<reference evidence="1" key="1">
    <citation type="submission" date="2022-12" db="EMBL/GenBank/DDBJ databases">
        <title>Genome Sequence of Lasiodiplodia mahajangana.</title>
        <authorList>
            <person name="Buettner E."/>
        </authorList>
    </citation>
    <scope>NUCLEOTIDE SEQUENCE</scope>
    <source>
        <strain evidence="1">VT137</strain>
    </source>
</reference>
<name>A0ACC2JFP1_9PEZI</name>
<gene>
    <name evidence="1" type="ORF">O1611_g7426</name>
</gene>
<dbReference type="Proteomes" id="UP001153332">
    <property type="component" value="Unassembled WGS sequence"/>
</dbReference>
<accession>A0ACC2JFP1</accession>
<evidence type="ECO:0000313" key="2">
    <source>
        <dbReference type="Proteomes" id="UP001153332"/>
    </source>
</evidence>
<sequence>MTPVSSLLQERLQQERKAESERLANRWGTDLSSSTGDIRDGDIPNSSGRRYKSIVERPPGSNNDDDSSQNGMGAKQIEKAVSTLHKQNFDLKLELFHRREKQSALEARVEELESERRELTDIQENLLSELVKRDKAIEEAVNMIVKLEARVDELVQEKEMVCQIEASGSYPHSWSNISDSLRTETPKPSDHGTLLSTTSKALERMPSFLSDRSARTQHLRSVVLQNRASLRHIRKVSEVSASSADVSEMNRISSPSLSMLSESSFVSIYGSKQGQDGIGPALLDHVSGTDGTFGNRSPTPTKRTVTNTLSDRDNTAFGRPLNPPSRPATSLSSQPTTANNVFRRESPFQRGEKLGERVNPLDDTFRPSTSSRRRSVVTPTPPQAMSKRERRETLQRVMTNYPTQRELANSHALPPTPDTVSSSVLRKHKDPSSSQDSLPRSDDARGPNFPTVPLSHGTEYLRSLASQEARPGMNVPKAALAAIPRNHAELPTSGLMKVDQDRLLSDLGHLARSAANTATTGRPRSDSFVSDSDSDGGADARSDLESCDYWMRESYKPDKDNLRSSSHRERGHAPSPDLFSFPVDSEGWQPDVMFGALKGGGFLGSPVPALRRDPVDELASSLQAPLVNPLEPAANGPEPPSRRSSLHAQWR</sequence>